<evidence type="ECO:0000313" key="5">
    <source>
        <dbReference type="Proteomes" id="UP000229699"/>
    </source>
</evidence>
<dbReference type="InterPro" id="IPR011611">
    <property type="entry name" value="PfkB_dom"/>
</dbReference>
<evidence type="ECO:0000259" key="3">
    <source>
        <dbReference type="Pfam" id="PF00294"/>
    </source>
</evidence>
<name>A0A2H0C160_9BACT</name>
<sequence>MKEFLAVGYAAVDRIAGKEYFGGAAAGIALNGKRLGMEDASLLALFGDDSRSRKYQKYLTDMGVDLTQSQFLKQTDLPTNNLLTDNISGWDDSGITRDIPSVSLSERGLNSYGIVHLASPHPELVKKVVEKKTRGIMTYTPGPLITVNPDNLNITAIKNSSILFLNEDEWNVAKRKLKVRTPNEIIEMGPQIVVTTLGDKGAEIYHRVKNKDRQISITPSLVDNAETTGAGDAFSLGFLYGHIQGFSLEVCGKMGSRLASFAVKRNGVMIDNNNLNQFKQEFAS</sequence>
<keyword evidence="1" id="KW-0808">Transferase</keyword>
<dbReference type="Gene3D" id="3.40.1190.20">
    <property type="match status" value="1"/>
</dbReference>
<dbReference type="SUPFAM" id="SSF53613">
    <property type="entry name" value="Ribokinase-like"/>
    <property type="match status" value="1"/>
</dbReference>
<reference evidence="4 5" key="1">
    <citation type="submission" date="2017-09" db="EMBL/GenBank/DDBJ databases">
        <title>Depth-based differentiation of microbial function through sediment-hosted aquifers and enrichment of novel symbionts in the deep terrestrial subsurface.</title>
        <authorList>
            <person name="Probst A.J."/>
            <person name="Ladd B."/>
            <person name="Jarett J.K."/>
            <person name="Geller-Mcgrath D.E."/>
            <person name="Sieber C.M."/>
            <person name="Emerson J.B."/>
            <person name="Anantharaman K."/>
            <person name="Thomas B.C."/>
            <person name="Malmstrom R."/>
            <person name="Stieglmeier M."/>
            <person name="Klingl A."/>
            <person name="Woyke T."/>
            <person name="Ryan C.M."/>
            <person name="Banfield J.F."/>
        </authorList>
    </citation>
    <scope>NUCLEOTIDE SEQUENCE [LARGE SCALE GENOMIC DNA]</scope>
    <source>
        <strain evidence="4">CG22_combo_CG10-13_8_21_14_all_34_12</strain>
    </source>
</reference>
<accession>A0A2H0C160</accession>
<dbReference type="EMBL" id="PCTC01000046">
    <property type="protein sequence ID" value="PIP63479.1"/>
    <property type="molecule type" value="Genomic_DNA"/>
</dbReference>
<evidence type="ECO:0000313" key="4">
    <source>
        <dbReference type="EMBL" id="PIP63479.1"/>
    </source>
</evidence>
<comment type="caution">
    <text evidence="4">The sequence shown here is derived from an EMBL/GenBank/DDBJ whole genome shotgun (WGS) entry which is preliminary data.</text>
</comment>
<dbReference type="PANTHER" id="PTHR10584:SF166">
    <property type="entry name" value="RIBOKINASE"/>
    <property type="match status" value="1"/>
</dbReference>
<dbReference type="GO" id="GO:0016301">
    <property type="term" value="F:kinase activity"/>
    <property type="evidence" value="ECO:0007669"/>
    <property type="project" value="UniProtKB-KW"/>
</dbReference>
<keyword evidence="2" id="KW-0418">Kinase</keyword>
<dbReference type="Pfam" id="PF00294">
    <property type="entry name" value="PfkB"/>
    <property type="match status" value="1"/>
</dbReference>
<proteinExistence type="predicted"/>
<evidence type="ECO:0000256" key="1">
    <source>
        <dbReference type="ARBA" id="ARBA00022679"/>
    </source>
</evidence>
<feature type="domain" description="Carbohydrate kinase PfkB" evidence="3">
    <location>
        <begin position="18"/>
        <end position="271"/>
    </location>
</feature>
<protein>
    <recommendedName>
        <fullName evidence="3">Carbohydrate kinase PfkB domain-containing protein</fullName>
    </recommendedName>
</protein>
<dbReference type="InterPro" id="IPR029056">
    <property type="entry name" value="Ribokinase-like"/>
</dbReference>
<dbReference type="Proteomes" id="UP000229699">
    <property type="component" value="Unassembled WGS sequence"/>
</dbReference>
<dbReference type="AlphaFoldDB" id="A0A2H0C160"/>
<evidence type="ECO:0000256" key="2">
    <source>
        <dbReference type="ARBA" id="ARBA00022777"/>
    </source>
</evidence>
<dbReference type="PANTHER" id="PTHR10584">
    <property type="entry name" value="SUGAR KINASE"/>
    <property type="match status" value="1"/>
</dbReference>
<organism evidence="4 5">
    <name type="scientific">Candidatus Roizmanbacteria bacterium CG22_combo_CG10-13_8_21_14_all_34_12</name>
    <dbReference type="NCBI Taxonomy" id="1974860"/>
    <lineage>
        <taxon>Bacteria</taxon>
        <taxon>Candidatus Roizmaniibacteriota</taxon>
    </lineage>
</organism>
<gene>
    <name evidence="4" type="ORF">COW97_02240</name>
</gene>